<feature type="transmembrane region" description="Helical" evidence="1">
    <location>
        <begin position="90"/>
        <end position="109"/>
    </location>
</feature>
<keyword evidence="1" id="KW-0472">Membrane</keyword>
<evidence type="ECO:0000313" key="2">
    <source>
        <dbReference type="EMBL" id="TDC34851.1"/>
    </source>
</evidence>
<keyword evidence="1" id="KW-1133">Transmembrane helix</keyword>
<evidence type="ECO:0000313" key="3">
    <source>
        <dbReference type="Proteomes" id="UP000295075"/>
    </source>
</evidence>
<gene>
    <name evidence="2" type="ORF">E1261_02810</name>
</gene>
<dbReference type="AlphaFoldDB" id="A0A4R4QGM6"/>
<feature type="transmembrane region" description="Helical" evidence="1">
    <location>
        <begin position="129"/>
        <end position="156"/>
    </location>
</feature>
<reference evidence="2 3" key="1">
    <citation type="submission" date="2019-03" db="EMBL/GenBank/DDBJ databases">
        <title>Draft genome sequences of novel Actinobacteria.</title>
        <authorList>
            <person name="Sahin N."/>
            <person name="Ay H."/>
            <person name="Saygin H."/>
        </authorList>
    </citation>
    <scope>NUCLEOTIDE SEQUENCE [LARGE SCALE GENOMIC DNA]</scope>
    <source>
        <strain evidence="2 3">JCM 30547</strain>
    </source>
</reference>
<accession>A0A4R4QGM6</accession>
<proteinExistence type="predicted"/>
<dbReference type="OrthoDB" id="3831295at2"/>
<feature type="transmembrane region" description="Helical" evidence="1">
    <location>
        <begin position="59"/>
        <end position="78"/>
    </location>
</feature>
<evidence type="ECO:0000256" key="1">
    <source>
        <dbReference type="SAM" id="Phobius"/>
    </source>
</evidence>
<protein>
    <submittedName>
        <fullName evidence="2">Uncharacterized protein</fullName>
    </submittedName>
</protein>
<organism evidence="2 3">
    <name type="scientific">Kribbella albertanoniae</name>
    <dbReference type="NCBI Taxonomy" id="1266829"/>
    <lineage>
        <taxon>Bacteria</taxon>
        <taxon>Bacillati</taxon>
        <taxon>Actinomycetota</taxon>
        <taxon>Actinomycetes</taxon>
        <taxon>Propionibacteriales</taxon>
        <taxon>Kribbellaceae</taxon>
        <taxon>Kribbella</taxon>
    </lineage>
</organism>
<dbReference type="EMBL" id="SMKA01000005">
    <property type="protein sequence ID" value="TDC34851.1"/>
    <property type="molecule type" value="Genomic_DNA"/>
</dbReference>
<comment type="caution">
    <text evidence="2">The sequence shown here is derived from an EMBL/GenBank/DDBJ whole genome shotgun (WGS) entry which is preliminary data.</text>
</comment>
<sequence>MRNSPIILMLVALGRWAKYAPLTAFAVLILSGVFGDLVVRDVVRSIGDVAGTDELVLRAVGWAWMGGPLVVMTAMFVLRRRLSPVLKAVLTYVMSTVAASSSMLLGHRGDGGNEKRFGDVQHLATPISYGWAAAVGSVILTFVLGLVVLLIVSKVARKPLPTATQVRVGYGLGCLWVVLLGVSLWFGLTGPLPN</sequence>
<dbReference type="RefSeq" id="WP_132401295.1">
    <property type="nucleotide sequence ID" value="NZ_SMKA01000005.1"/>
</dbReference>
<keyword evidence="3" id="KW-1185">Reference proteome</keyword>
<feature type="transmembrane region" description="Helical" evidence="1">
    <location>
        <begin position="168"/>
        <end position="188"/>
    </location>
</feature>
<name>A0A4R4QGM6_9ACTN</name>
<dbReference type="Proteomes" id="UP000295075">
    <property type="component" value="Unassembled WGS sequence"/>
</dbReference>
<keyword evidence="1" id="KW-0812">Transmembrane</keyword>